<feature type="region of interest" description="Disordered" evidence="1">
    <location>
        <begin position="1"/>
        <end position="140"/>
    </location>
</feature>
<reference evidence="2 4" key="1">
    <citation type="submission" date="2023-07" db="EMBL/GenBank/DDBJ databases">
        <title>Sorghum-associated microbial communities from plants grown in Nebraska, USA.</title>
        <authorList>
            <person name="Schachtman D."/>
        </authorList>
    </citation>
    <scope>NUCLEOTIDE SEQUENCE</scope>
    <source>
        <strain evidence="2">DS1006</strain>
        <strain evidence="3 4">DS1016</strain>
    </source>
</reference>
<dbReference type="EMBL" id="JAUSTF010000002">
    <property type="protein sequence ID" value="MDQ0180150.1"/>
    <property type="molecule type" value="Genomic_DNA"/>
</dbReference>
<evidence type="ECO:0000313" key="2">
    <source>
        <dbReference type="EMBL" id="MDP9903197.1"/>
    </source>
</evidence>
<gene>
    <name evidence="2" type="ORF">J2S90_000137</name>
    <name evidence="3" type="ORF">J2S93_001566</name>
</gene>
<dbReference type="Proteomes" id="UP001230951">
    <property type="component" value="Unassembled WGS sequence"/>
</dbReference>
<keyword evidence="4" id="KW-1185">Reference proteome</keyword>
<protein>
    <submittedName>
        <fullName evidence="2">Uncharacterized protein</fullName>
    </submittedName>
</protein>
<dbReference type="Proteomes" id="UP001242995">
    <property type="component" value="Unassembled WGS sequence"/>
</dbReference>
<dbReference type="RefSeq" id="WP_306958818.1">
    <property type="nucleotide sequence ID" value="NZ_JAUSRG010000001.1"/>
</dbReference>
<dbReference type="EMBL" id="JAUSRG010000001">
    <property type="protein sequence ID" value="MDP9903197.1"/>
    <property type="molecule type" value="Genomic_DNA"/>
</dbReference>
<evidence type="ECO:0000313" key="3">
    <source>
        <dbReference type="EMBL" id="MDQ0180150.1"/>
    </source>
</evidence>
<dbReference type="AlphaFoldDB" id="A0AAW8DC58"/>
<proteinExistence type="predicted"/>
<feature type="compositionally biased region" description="Basic and acidic residues" evidence="1">
    <location>
        <begin position="114"/>
        <end position="125"/>
    </location>
</feature>
<name>A0AAW8DC58_9MICC</name>
<comment type="caution">
    <text evidence="2">The sequence shown here is derived from an EMBL/GenBank/DDBJ whole genome shotgun (WGS) entry which is preliminary data.</text>
</comment>
<organism evidence="2 5">
    <name type="scientific">Arthrobacter bambusae</name>
    <dbReference type="NCBI Taxonomy" id="1338426"/>
    <lineage>
        <taxon>Bacteria</taxon>
        <taxon>Bacillati</taxon>
        <taxon>Actinomycetota</taxon>
        <taxon>Actinomycetes</taxon>
        <taxon>Micrococcales</taxon>
        <taxon>Micrococcaceae</taxon>
        <taxon>Arthrobacter</taxon>
    </lineage>
</organism>
<accession>A0AAW8DC58</accession>
<sequence length="388" mass="41872">MSSIEPTAPSDLEDLGENYEGPRTEITHSNALGLVPGGEVTLPRQWVAVPAEGESSVSTPSPGKPGSVFRPNVKTREEQTVRRAPTQENAPSKQLPIKQLIQPPARLSRQAGTKRAEPSPEKKSEPQLQPSEMSFDDRLREDRRVRKEAAEKAGGKSLSSRLLEGFATGAKQARSQGAAQGPQLSAEDQLRLEGMTLAFAAMLGREINPAEKELFSRALQSRSEGFAASVRQQMGWELSSREEIFQMMNGEAPPVVVSSGAVRAARTVIQANVDNGFGQISRAISNGATVQLKDENGEWYQLPLSSAVSELLSDAEISADGVEFNDAEIVTNNQIVAGGELGRVSRDTQSRNSPGPHPQAAEVYRRFPELRPGAGVSAVEAPPEYERV</sequence>
<evidence type="ECO:0000256" key="1">
    <source>
        <dbReference type="SAM" id="MobiDB-lite"/>
    </source>
</evidence>
<evidence type="ECO:0000313" key="5">
    <source>
        <dbReference type="Proteomes" id="UP001242995"/>
    </source>
</evidence>
<evidence type="ECO:0000313" key="4">
    <source>
        <dbReference type="Proteomes" id="UP001230951"/>
    </source>
</evidence>
<feature type="region of interest" description="Disordered" evidence="1">
    <location>
        <begin position="340"/>
        <end position="363"/>
    </location>
</feature>